<dbReference type="InterPro" id="IPR012338">
    <property type="entry name" value="Beta-lactam/transpept-like"/>
</dbReference>
<sequence length="423" mass="42877">MRHPRHTRRTAGALAGAVALAVALAACTVPAPAPIDLPAQTQGDLPDDTVKQLQDAATHAMAAAGASGAVVGVWAPWSGSWVTGLGTETPGGKDSVSADLRFKVGQITRAMTCDVLYALADKGTVSLDDPITDYVSGVADLTSITLGELCASTSGIGSYSGQLLSSWLSNPMRTWNPRELASFGLGEARTIEPGTSYVDSDAGYLLLGLALERASGKTASQLLDQYIDQPLGLRATQLPSPGSEPSKSEMLQGYLSQRDAAGTMNCATPLDVTAVSTTTGYTDSGVVSDIGDLGRYAQALATGALPGQTDRFSAPLPVYAGAPSWYTTAGGAIQAGSLIGQSGGVPGYATAAFADPTTGLTVAVVLNNSGAGAGLAVYLAWELAALASKAAAASGETMPEAGLPWTAQQYHDAITAAAICPLP</sequence>
<feature type="domain" description="Beta-lactamase-related" evidence="2">
    <location>
        <begin position="54"/>
        <end position="371"/>
    </location>
</feature>
<evidence type="ECO:0000256" key="1">
    <source>
        <dbReference type="SAM" id="SignalP"/>
    </source>
</evidence>
<comment type="caution">
    <text evidence="3">The sequence shown here is derived from an EMBL/GenBank/DDBJ whole genome shotgun (WGS) entry which is preliminary data.</text>
</comment>
<dbReference type="InterPro" id="IPR006311">
    <property type="entry name" value="TAT_signal"/>
</dbReference>
<feature type="signal peptide" evidence="1">
    <location>
        <begin position="1"/>
        <end position="25"/>
    </location>
</feature>
<keyword evidence="1" id="KW-0732">Signal</keyword>
<accession>A0ABW7QCZ9</accession>
<name>A0ABW7QCZ9_9MICO</name>
<dbReference type="PANTHER" id="PTHR46825">
    <property type="entry name" value="D-ALANYL-D-ALANINE-CARBOXYPEPTIDASE/ENDOPEPTIDASE AMPH"/>
    <property type="match status" value="1"/>
</dbReference>
<dbReference type="EC" id="3.-.-.-" evidence="3"/>
<feature type="chain" id="PRO_5045538047" evidence="1">
    <location>
        <begin position="26"/>
        <end position="423"/>
    </location>
</feature>
<gene>
    <name evidence="3" type="ORF">ACH3VR_20575</name>
</gene>
<dbReference type="PROSITE" id="PS51318">
    <property type="entry name" value="TAT"/>
    <property type="match status" value="1"/>
</dbReference>
<dbReference type="GO" id="GO:0016787">
    <property type="term" value="F:hydrolase activity"/>
    <property type="evidence" value="ECO:0007669"/>
    <property type="project" value="UniProtKB-KW"/>
</dbReference>
<dbReference type="PANTHER" id="PTHR46825:SF7">
    <property type="entry name" value="D-ALANYL-D-ALANINE CARBOXYPEPTIDASE"/>
    <property type="match status" value="1"/>
</dbReference>
<reference evidence="3 4" key="1">
    <citation type="submission" date="2024-09" db="EMBL/GenBank/DDBJ databases">
        <authorList>
            <person name="Pan X."/>
        </authorList>
    </citation>
    <scope>NUCLEOTIDE SEQUENCE [LARGE SCALE GENOMIC DNA]</scope>
    <source>
        <strain evidence="3 4">B2969</strain>
    </source>
</reference>
<organism evidence="3 4">
    <name type="scientific">Microbacterium alkaliflavum</name>
    <dbReference type="NCBI Taxonomy" id="3248839"/>
    <lineage>
        <taxon>Bacteria</taxon>
        <taxon>Bacillati</taxon>
        <taxon>Actinomycetota</taxon>
        <taxon>Actinomycetes</taxon>
        <taxon>Micrococcales</taxon>
        <taxon>Microbacteriaceae</taxon>
        <taxon>Microbacterium</taxon>
    </lineage>
</organism>
<evidence type="ECO:0000313" key="3">
    <source>
        <dbReference type="EMBL" id="MFH8252773.1"/>
    </source>
</evidence>
<dbReference type="RefSeq" id="WP_397558204.1">
    <property type="nucleotide sequence ID" value="NZ_JBIQWL010000012.1"/>
</dbReference>
<dbReference type="InterPro" id="IPR001466">
    <property type="entry name" value="Beta-lactam-related"/>
</dbReference>
<dbReference type="Pfam" id="PF00144">
    <property type="entry name" value="Beta-lactamase"/>
    <property type="match status" value="1"/>
</dbReference>
<dbReference type="EMBL" id="JBIQWL010000012">
    <property type="protein sequence ID" value="MFH8252773.1"/>
    <property type="molecule type" value="Genomic_DNA"/>
</dbReference>
<dbReference type="Gene3D" id="3.40.710.10">
    <property type="entry name" value="DD-peptidase/beta-lactamase superfamily"/>
    <property type="match status" value="1"/>
</dbReference>
<dbReference type="InterPro" id="IPR050491">
    <property type="entry name" value="AmpC-like"/>
</dbReference>
<evidence type="ECO:0000259" key="2">
    <source>
        <dbReference type="Pfam" id="PF00144"/>
    </source>
</evidence>
<evidence type="ECO:0000313" key="4">
    <source>
        <dbReference type="Proteomes" id="UP001610861"/>
    </source>
</evidence>
<keyword evidence="3" id="KW-0378">Hydrolase</keyword>
<dbReference type="SUPFAM" id="SSF56601">
    <property type="entry name" value="beta-lactamase/transpeptidase-like"/>
    <property type="match status" value="1"/>
</dbReference>
<dbReference type="Proteomes" id="UP001610861">
    <property type="component" value="Unassembled WGS sequence"/>
</dbReference>
<dbReference type="PROSITE" id="PS51257">
    <property type="entry name" value="PROKAR_LIPOPROTEIN"/>
    <property type="match status" value="1"/>
</dbReference>
<proteinExistence type="predicted"/>
<keyword evidence="4" id="KW-1185">Reference proteome</keyword>
<protein>
    <submittedName>
        <fullName evidence="3">Serine hydrolase domain-containing protein</fullName>
        <ecNumber evidence="3">3.-.-.-</ecNumber>
    </submittedName>
</protein>